<comment type="caution">
    <text evidence="2">The sequence shown here is derived from an EMBL/GenBank/DDBJ whole genome shotgun (WGS) entry which is preliminary data.</text>
</comment>
<name>A0A5D4RLH4_9BACI</name>
<keyword evidence="1" id="KW-0812">Transmembrane</keyword>
<dbReference type="EMBL" id="VTER01000003">
    <property type="protein sequence ID" value="TYS50292.1"/>
    <property type="molecule type" value="Genomic_DNA"/>
</dbReference>
<evidence type="ECO:0000313" key="2">
    <source>
        <dbReference type="EMBL" id="TYS50292.1"/>
    </source>
</evidence>
<feature type="transmembrane region" description="Helical" evidence="1">
    <location>
        <begin position="12"/>
        <end position="29"/>
    </location>
</feature>
<dbReference type="RefSeq" id="WP_148974095.1">
    <property type="nucleotide sequence ID" value="NZ_JBNIKU010000016.1"/>
</dbReference>
<evidence type="ECO:0000256" key="1">
    <source>
        <dbReference type="SAM" id="Phobius"/>
    </source>
</evidence>
<dbReference type="Proteomes" id="UP000322139">
    <property type="component" value="Unassembled WGS sequence"/>
</dbReference>
<keyword evidence="1" id="KW-0472">Membrane</keyword>
<keyword evidence="1" id="KW-1133">Transmembrane helix</keyword>
<gene>
    <name evidence="2" type="ORF">FZD51_07040</name>
</gene>
<reference evidence="2 3" key="1">
    <citation type="submission" date="2019-08" db="EMBL/GenBank/DDBJ databases">
        <title>Bacillus genomes from the desert of Cuatro Cienegas, Coahuila.</title>
        <authorList>
            <person name="Olmedo-Alvarez G."/>
        </authorList>
    </citation>
    <scope>NUCLEOTIDE SEQUENCE [LARGE SCALE GENOMIC DNA]</scope>
    <source>
        <strain evidence="2 3">CH446_14T</strain>
    </source>
</reference>
<sequence>MEMSYKRFITGFSLIFIVLAVILMGLVYVSDPYVYYHKEGIYKRTFIKNFNMRYQMAGMIRNLDYDTVFIGTSMAHNFKEESIDRKLDAASFNASISGSSALEQRKAAELAVKSKDIKRIYWEINYDSLAGEPDRKDVTFPEYLYDRNILNDLPYLLSYDALKKIDYQYHNQEAVNMDADPRSYYKFGEKKPPLTVSGMKEQLEGISAPPAASHNRESYLESFRANMLYMAKKHPDIEFTFFYTPYPITRHVVVDEGKPVITADRLQVKKDIFKELDSLGNVEVYDFQDESEITFNVSNYMDRSHYFPYVNDWMLDEMSKGNSIKTMAVYDQKISNMREQIKNFKYAQLKENSSETAMNK</sequence>
<dbReference type="AlphaFoldDB" id="A0A5D4RLH4"/>
<protein>
    <submittedName>
        <fullName evidence="2">Uncharacterized protein</fullName>
    </submittedName>
</protein>
<accession>A0A5D4RLH4</accession>
<organism evidence="2 3">
    <name type="scientific">Bacillus infantis</name>
    <dbReference type="NCBI Taxonomy" id="324767"/>
    <lineage>
        <taxon>Bacteria</taxon>
        <taxon>Bacillati</taxon>
        <taxon>Bacillota</taxon>
        <taxon>Bacilli</taxon>
        <taxon>Bacillales</taxon>
        <taxon>Bacillaceae</taxon>
        <taxon>Bacillus</taxon>
    </lineage>
</organism>
<proteinExistence type="predicted"/>
<evidence type="ECO:0000313" key="3">
    <source>
        <dbReference type="Proteomes" id="UP000322139"/>
    </source>
</evidence>